<accession>A0A1I7SX89</accession>
<dbReference type="Proteomes" id="UP000582659">
    <property type="component" value="Unassembled WGS sequence"/>
</dbReference>
<proteinExistence type="predicted"/>
<keyword evidence="4" id="KW-1185">Reference proteome</keyword>
<name>A0A1I7SX89_BURXY</name>
<feature type="signal peptide" evidence="1">
    <location>
        <begin position="1"/>
        <end position="20"/>
    </location>
</feature>
<dbReference type="AlphaFoldDB" id="A0A1I7SX89"/>
<dbReference type="SMR" id="A0A1I7SX89"/>
<sequence>MLSNAILFFMIPLQLPAVYGQSKQEACAQIYDEIKDFYGDGIPPEVSRALLEKFIDYYQDPHKFPDVIRSCRIGFMNCLLKQEQSDTFIPRTPSCCRC</sequence>
<dbReference type="EMBL" id="CAJFDI010000002">
    <property type="protein sequence ID" value="CAD5216896.1"/>
    <property type="molecule type" value="Genomic_DNA"/>
</dbReference>
<evidence type="ECO:0000313" key="5">
    <source>
        <dbReference type="WBParaSite" id="BXY_1767300.1"/>
    </source>
</evidence>
<evidence type="ECO:0000313" key="3">
    <source>
        <dbReference type="Proteomes" id="UP000095284"/>
    </source>
</evidence>
<dbReference type="WBParaSite" id="BXY_1767300.1">
    <property type="protein sequence ID" value="BXY_1767300.1"/>
    <property type="gene ID" value="BXY_1767300"/>
</dbReference>
<protein>
    <submittedName>
        <fullName evidence="2">(pine wood nematode) hypothetical protein</fullName>
    </submittedName>
</protein>
<reference evidence="5" key="1">
    <citation type="submission" date="2016-11" db="UniProtKB">
        <authorList>
            <consortium name="WormBaseParasite"/>
        </authorList>
    </citation>
    <scope>IDENTIFICATION</scope>
</reference>
<evidence type="ECO:0000313" key="2">
    <source>
        <dbReference type="EMBL" id="CAD5216896.1"/>
    </source>
</evidence>
<evidence type="ECO:0000313" key="4">
    <source>
        <dbReference type="Proteomes" id="UP000659654"/>
    </source>
</evidence>
<dbReference type="EMBL" id="CAJFCV020000002">
    <property type="protein sequence ID" value="CAG9100256.1"/>
    <property type="molecule type" value="Genomic_DNA"/>
</dbReference>
<keyword evidence="1" id="KW-0732">Signal</keyword>
<reference evidence="2" key="2">
    <citation type="submission" date="2020-09" db="EMBL/GenBank/DDBJ databases">
        <authorList>
            <person name="Kikuchi T."/>
        </authorList>
    </citation>
    <scope>NUCLEOTIDE SEQUENCE</scope>
    <source>
        <strain evidence="2">Ka4C1</strain>
    </source>
</reference>
<dbReference type="Proteomes" id="UP000659654">
    <property type="component" value="Unassembled WGS sequence"/>
</dbReference>
<feature type="chain" id="PRO_5035399982" evidence="1">
    <location>
        <begin position="21"/>
        <end position="98"/>
    </location>
</feature>
<evidence type="ECO:0000256" key="1">
    <source>
        <dbReference type="SAM" id="SignalP"/>
    </source>
</evidence>
<organism evidence="3 5">
    <name type="scientific">Bursaphelenchus xylophilus</name>
    <name type="common">Pinewood nematode worm</name>
    <name type="synonym">Aphelenchoides xylophilus</name>
    <dbReference type="NCBI Taxonomy" id="6326"/>
    <lineage>
        <taxon>Eukaryota</taxon>
        <taxon>Metazoa</taxon>
        <taxon>Ecdysozoa</taxon>
        <taxon>Nematoda</taxon>
        <taxon>Chromadorea</taxon>
        <taxon>Rhabditida</taxon>
        <taxon>Tylenchina</taxon>
        <taxon>Tylenchomorpha</taxon>
        <taxon>Aphelenchoidea</taxon>
        <taxon>Aphelenchoididae</taxon>
        <taxon>Bursaphelenchus</taxon>
    </lineage>
</organism>
<gene>
    <name evidence="2" type="ORF">BXYJ_LOCUS4764</name>
</gene>
<dbReference type="Proteomes" id="UP000095284">
    <property type="component" value="Unplaced"/>
</dbReference>